<dbReference type="PANTHER" id="PTHR11573:SF6">
    <property type="entry name" value="RIBONUCLEOSIDE-DIPHOSPHATE REDUCTASE LARGE SUBUNIT"/>
    <property type="match status" value="1"/>
</dbReference>
<sequence>MPLDMDDSKFTACSNLQEKSSLAVTGAGVELEGYQIEKIRLPEQSAMTLHDVTMDTPHTADRPHDVLPPVDHPVGEQAVGEGEETPDMFDDVVQLPGHHAVRVDRSRDSLLTDFGKATLNNRYLLPGEHYQDLFARVASYYGADQGHAQRIYDYISRHWFMPATPILSNGGTSRGLPISCFLNEAEDSLEGIVGLWNENVWLASKGGGIGSYWGNLRSIGENIGRNGKTSGVIPFIRVMDSLTLAISQGSLRRGSAAVYLPVWHPEIEEFTEMRRPTGGDPNRKALNLHHGVLITDAFMRAVEADEEWPLLSPKDHSIIRKVSARGLWIRILTARMEQGEPYVIYSDHVNRARPEHHKLAGLEVKTSNLCAEITLPTGIDHHGKNRTAVCCLSSLNLETWDEWKDDPQFIEDVMLFLDNVLQDFIDRAPDDMARAKYAAARERSVGLGVMGYHSFLQARMIPFESVMAKVWNKKIFQHIRAQADAASKKLAELRGPCPDAEEYGFMERFSHKLAIAPTASISIITGNASPGIEPISANVFLQKTLSGSFSVRNRHLTTILEERGQNTDKVWSDITLSKGSVQHLDFLTQDEKDVFKTAFELDQRWVVEHAADRAPFICQAQSVNLFLPADVHKRDLHQIHFQAWKKGLKSLYYCRSLSVQRADAVSTLAVKSDILDDEKYEATVQAAPRGKMSSGDYDECLACQ</sequence>
<dbReference type="Pfam" id="PF00317">
    <property type="entry name" value="Ribonuc_red_lgN"/>
    <property type="match status" value="1"/>
</dbReference>
<dbReference type="GO" id="GO:0009263">
    <property type="term" value="P:deoxyribonucleotide biosynthetic process"/>
    <property type="evidence" value="ECO:0007669"/>
    <property type="project" value="UniProtKB-KW"/>
</dbReference>
<dbReference type="EC" id="1.17.4.1" evidence="2 6"/>
<dbReference type="Pfam" id="PF02867">
    <property type="entry name" value="Ribonuc_red_lgC"/>
    <property type="match status" value="2"/>
</dbReference>
<protein>
    <recommendedName>
        <fullName evidence="2 6">Ribonucleoside-diphosphate reductase</fullName>
        <ecNumber evidence="2 6">1.17.4.1</ecNumber>
    </recommendedName>
</protein>
<reference evidence="9 10" key="1">
    <citation type="submission" date="2016-03" db="EMBL/GenBank/DDBJ databases">
        <title>Draft genome sequence of Gluconobacter cerinus strain CECT 9110.</title>
        <authorList>
            <person name="Sainz F."/>
            <person name="Mas A."/>
            <person name="Torija M.J."/>
        </authorList>
    </citation>
    <scope>NUCLEOTIDE SEQUENCE [LARGE SCALE GENOMIC DNA]</scope>
    <source>
        <strain evidence="9 10">CECT 9110</strain>
    </source>
</reference>
<dbReference type="PANTHER" id="PTHR11573">
    <property type="entry name" value="RIBONUCLEOSIDE-DIPHOSPHATE REDUCTASE LARGE CHAIN"/>
    <property type="match status" value="1"/>
</dbReference>
<dbReference type="SUPFAM" id="SSF48168">
    <property type="entry name" value="R1 subunit of ribonucleotide reductase, N-terminal domain"/>
    <property type="match status" value="1"/>
</dbReference>
<accession>A0A1B6VMZ6</accession>
<evidence type="ECO:0000313" key="9">
    <source>
        <dbReference type="EMBL" id="OAJ68575.1"/>
    </source>
</evidence>
<dbReference type="GO" id="GO:0005524">
    <property type="term" value="F:ATP binding"/>
    <property type="evidence" value="ECO:0007669"/>
    <property type="project" value="InterPro"/>
</dbReference>
<dbReference type="InterPro" id="IPR000788">
    <property type="entry name" value="RNR_lg_C"/>
</dbReference>
<dbReference type="GO" id="GO:0004748">
    <property type="term" value="F:ribonucleoside-diphosphate reductase activity, thioredoxin disulfide as acceptor"/>
    <property type="evidence" value="ECO:0007669"/>
    <property type="project" value="UniProtKB-EC"/>
</dbReference>
<evidence type="ECO:0000259" key="8">
    <source>
        <dbReference type="Pfam" id="PF02867"/>
    </source>
</evidence>
<keyword evidence="4 6" id="KW-0215">Deoxyribonucleotide synthesis</keyword>
<dbReference type="Proteomes" id="UP000077786">
    <property type="component" value="Unassembled WGS sequence"/>
</dbReference>
<evidence type="ECO:0000256" key="6">
    <source>
        <dbReference type="RuleBase" id="RU003410"/>
    </source>
</evidence>
<dbReference type="NCBIfam" id="NF006577">
    <property type="entry name" value="PRK09102.1"/>
    <property type="match status" value="1"/>
</dbReference>
<dbReference type="EMBL" id="LUTU01000005">
    <property type="protein sequence ID" value="OAJ68575.1"/>
    <property type="molecule type" value="Genomic_DNA"/>
</dbReference>
<dbReference type="FunFam" id="3.20.70.20:FF:000034">
    <property type="entry name" value="Ribonucleoside-diphosphate reductase large chain, putative"/>
    <property type="match status" value="1"/>
</dbReference>
<dbReference type="Gene3D" id="3.20.70.20">
    <property type="match status" value="1"/>
</dbReference>
<dbReference type="InterPro" id="IPR008926">
    <property type="entry name" value="RNR_R1-su_N"/>
</dbReference>
<evidence type="ECO:0000256" key="2">
    <source>
        <dbReference type="ARBA" id="ARBA00012274"/>
    </source>
</evidence>
<dbReference type="SUPFAM" id="SSF51998">
    <property type="entry name" value="PFL-like glycyl radical enzymes"/>
    <property type="match status" value="1"/>
</dbReference>
<name>A0A1B6VMZ6_9PROT</name>
<evidence type="ECO:0000313" key="10">
    <source>
        <dbReference type="Proteomes" id="UP000077786"/>
    </source>
</evidence>
<comment type="similarity">
    <text evidence="1 6">Belongs to the ribonucleoside diphosphate reductase large chain family.</text>
</comment>
<dbReference type="AlphaFoldDB" id="A0A1B6VMZ6"/>
<evidence type="ECO:0000256" key="4">
    <source>
        <dbReference type="ARBA" id="ARBA00023116"/>
    </source>
</evidence>
<dbReference type="GO" id="GO:0005971">
    <property type="term" value="C:ribonucleoside-diphosphate reductase complex"/>
    <property type="evidence" value="ECO:0007669"/>
    <property type="project" value="TreeGrafter"/>
</dbReference>
<dbReference type="UniPathway" id="UPA00326"/>
<feature type="domain" description="Ribonucleotide reductase large subunit N-terminal" evidence="7">
    <location>
        <begin position="110"/>
        <end position="175"/>
    </location>
</feature>
<dbReference type="PRINTS" id="PR01183">
    <property type="entry name" value="RIBORDTASEM1"/>
</dbReference>
<evidence type="ECO:0000256" key="3">
    <source>
        <dbReference type="ARBA" id="ARBA00023002"/>
    </source>
</evidence>
<comment type="caution">
    <text evidence="9">The sequence shown here is derived from an EMBL/GenBank/DDBJ whole genome shotgun (WGS) entry which is preliminary data.</text>
</comment>
<gene>
    <name evidence="9" type="ORF">A0123_01283</name>
</gene>
<evidence type="ECO:0000256" key="5">
    <source>
        <dbReference type="ARBA" id="ARBA00047754"/>
    </source>
</evidence>
<proteinExistence type="inferred from homology"/>
<comment type="function">
    <text evidence="6">Provides the precursors necessary for DNA synthesis. Catalyzes the biosynthesis of deoxyribonucleotides from the corresponding ribonucleotides.</text>
</comment>
<dbReference type="InterPro" id="IPR039718">
    <property type="entry name" value="Rrm1"/>
</dbReference>
<dbReference type="CDD" id="cd01679">
    <property type="entry name" value="RNR_I"/>
    <property type="match status" value="1"/>
</dbReference>
<comment type="catalytic activity">
    <reaction evidence="5 6">
        <text>a 2'-deoxyribonucleoside 5'-diphosphate + [thioredoxin]-disulfide + H2O = a ribonucleoside 5'-diphosphate + [thioredoxin]-dithiol</text>
        <dbReference type="Rhea" id="RHEA:23252"/>
        <dbReference type="Rhea" id="RHEA-COMP:10698"/>
        <dbReference type="Rhea" id="RHEA-COMP:10700"/>
        <dbReference type="ChEBI" id="CHEBI:15377"/>
        <dbReference type="ChEBI" id="CHEBI:29950"/>
        <dbReference type="ChEBI" id="CHEBI:50058"/>
        <dbReference type="ChEBI" id="CHEBI:57930"/>
        <dbReference type="ChEBI" id="CHEBI:73316"/>
        <dbReference type="EC" id="1.17.4.1"/>
    </reaction>
</comment>
<organism evidence="9 10">
    <name type="scientific">Gluconobacter cerinus</name>
    <dbReference type="NCBI Taxonomy" id="38307"/>
    <lineage>
        <taxon>Bacteria</taxon>
        <taxon>Pseudomonadati</taxon>
        <taxon>Pseudomonadota</taxon>
        <taxon>Alphaproteobacteria</taxon>
        <taxon>Acetobacterales</taxon>
        <taxon>Acetobacteraceae</taxon>
        <taxon>Gluconobacter</taxon>
    </lineage>
</organism>
<dbReference type="PATRIC" id="fig|38307.3.peg.1319"/>
<feature type="domain" description="Ribonucleotide reductase large subunit C-terminal" evidence="8">
    <location>
        <begin position="508"/>
        <end position="653"/>
    </location>
</feature>
<evidence type="ECO:0000256" key="1">
    <source>
        <dbReference type="ARBA" id="ARBA00010406"/>
    </source>
</evidence>
<feature type="domain" description="Ribonucleotide reductase large subunit C-terminal" evidence="8">
    <location>
        <begin position="179"/>
        <end position="499"/>
    </location>
</feature>
<keyword evidence="3 6" id="KW-0560">Oxidoreductase</keyword>
<dbReference type="InterPro" id="IPR013509">
    <property type="entry name" value="RNR_lsu_N"/>
</dbReference>
<evidence type="ECO:0000259" key="7">
    <source>
        <dbReference type="Pfam" id="PF00317"/>
    </source>
</evidence>